<dbReference type="PROSITE" id="PS01137">
    <property type="entry name" value="TATD_1"/>
    <property type="match status" value="1"/>
</dbReference>
<dbReference type="InterPro" id="IPR018228">
    <property type="entry name" value="DNase_TatD-rel_CS"/>
</dbReference>
<evidence type="ECO:0000313" key="3">
    <source>
        <dbReference type="Proteomes" id="UP000595691"/>
    </source>
</evidence>
<gene>
    <name evidence="2" type="ORF">I5776_19045</name>
</gene>
<dbReference type="InterPro" id="IPR032466">
    <property type="entry name" value="Metal_Hydrolase"/>
</dbReference>
<dbReference type="PANTHER" id="PTHR46124:SF2">
    <property type="entry name" value="D-AMINOACYL-TRNA DEACYLASE"/>
    <property type="match status" value="1"/>
</dbReference>
<keyword evidence="1 2" id="KW-0378">Hydrolase</keyword>
<protein>
    <submittedName>
        <fullName evidence="2">TatD family hydrolase</fullName>
    </submittedName>
</protein>
<organism evidence="2 3">
    <name type="scientific">Heyndrickxia vini</name>
    <dbReference type="NCBI Taxonomy" id="1476025"/>
    <lineage>
        <taxon>Bacteria</taxon>
        <taxon>Bacillati</taxon>
        <taxon>Bacillota</taxon>
        <taxon>Bacilli</taxon>
        <taxon>Bacillales</taxon>
        <taxon>Bacillaceae</taxon>
        <taxon>Heyndrickxia</taxon>
    </lineage>
</organism>
<dbReference type="Gene3D" id="3.20.20.140">
    <property type="entry name" value="Metal-dependent hydrolases"/>
    <property type="match status" value="1"/>
</dbReference>
<dbReference type="InterPro" id="IPR049677">
    <property type="entry name" value="QatD"/>
</dbReference>
<evidence type="ECO:0000256" key="1">
    <source>
        <dbReference type="ARBA" id="ARBA00022801"/>
    </source>
</evidence>
<reference evidence="2 3" key="1">
    <citation type="submission" date="2020-11" db="EMBL/GenBank/DDBJ databases">
        <title>Taxonomic evaluation of the Bacillus sporothermodurans group of bacteria based on whole genome sequences.</title>
        <authorList>
            <person name="Fiedler G."/>
            <person name="Herbstmann A.-D."/>
            <person name="Doll E."/>
            <person name="Wenning M."/>
            <person name="Brinks E."/>
            <person name="Kabisch J."/>
            <person name="Breitenwieser F."/>
            <person name="Lappann M."/>
            <person name="Boehnlein C."/>
            <person name="Franz C."/>
        </authorList>
    </citation>
    <scope>NUCLEOTIDE SEQUENCE [LARGE SCALE GENOMIC DNA]</scope>
    <source>
        <strain evidence="2 3">JCM 19841</strain>
    </source>
</reference>
<dbReference type="NCBIfam" id="NF041926">
    <property type="entry name" value="QatD"/>
    <property type="match status" value="1"/>
</dbReference>
<proteinExistence type="predicted"/>
<dbReference type="Pfam" id="PF01026">
    <property type="entry name" value="TatD_DNase"/>
    <property type="match status" value="1"/>
</dbReference>
<accession>A0ABX7E1F0</accession>
<dbReference type="CDD" id="cd01310">
    <property type="entry name" value="TatD_DNAse"/>
    <property type="match status" value="1"/>
</dbReference>
<dbReference type="InterPro" id="IPR001130">
    <property type="entry name" value="TatD-like"/>
</dbReference>
<keyword evidence="3" id="KW-1185">Reference proteome</keyword>
<sequence length="257" mass="29904">MKNQDYSRKSLMVDTHCHVDLYKNPHETCEETVKSGIKTIAVTNLPSHFEIGYPHILRYRNIRLALGFHPLHIQNHEYELKIFERNVDKTSYIGEIGLDFTKKGQYNQNLQIEVFESILRKINTKPKFITIHSRKAEQAVLEMLMKYNMQPCVFHWYTGPLNLIGEIVKSGHYFSINPSMTTNVNGIKIINKIPRDRILTETDGPFAKVNGDTILPKHVRNVIAYLAASWKLSFEEVQNKIYSNFNELLKPITRTEK</sequence>
<dbReference type="PANTHER" id="PTHR46124">
    <property type="entry name" value="D-AMINOACYL-TRNA DEACYLASE"/>
    <property type="match status" value="1"/>
</dbReference>
<name>A0ABX7E1F0_9BACI</name>
<dbReference type="Proteomes" id="UP000595691">
    <property type="component" value="Chromosome"/>
</dbReference>
<dbReference type="SUPFAM" id="SSF51556">
    <property type="entry name" value="Metallo-dependent hydrolases"/>
    <property type="match status" value="1"/>
</dbReference>
<evidence type="ECO:0000313" key="2">
    <source>
        <dbReference type="EMBL" id="QQZ09056.1"/>
    </source>
</evidence>
<dbReference type="GO" id="GO:0016787">
    <property type="term" value="F:hydrolase activity"/>
    <property type="evidence" value="ECO:0007669"/>
    <property type="project" value="UniProtKB-KW"/>
</dbReference>
<dbReference type="PIRSF" id="PIRSF005902">
    <property type="entry name" value="DNase_TatD"/>
    <property type="match status" value="1"/>
</dbReference>
<dbReference type="RefSeq" id="WP_202778088.1">
    <property type="nucleotide sequence ID" value="NZ_CP065425.1"/>
</dbReference>
<dbReference type="EMBL" id="CP065425">
    <property type="protein sequence ID" value="QQZ09056.1"/>
    <property type="molecule type" value="Genomic_DNA"/>
</dbReference>